<dbReference type="InterPro" id="IPR029058">
    <property type="entry name" value="AB_hydrolase_fold"/>
</dbReference>
<reference evidence="3" key="1">
    <citation type="journal article" date="2019" name="Int. J. Syst. Evol. Microbiol.">
        <title>The Global Catalogue of Microorganisms (GCM) 10K type strain sequencing project: providing services to taxonomists for standard genome sequencing and annotation.</title>
        <authorList>
            <consortium name="The Broad Institute Genomics Platform"/>
            <consortium name="The Broad Institute Genome Sequencing Center for Infectious Disease"/>
            <person name="Wu L."/>
            <person name="Ma J."/>
        </authorList>
    </citation>
    <scope>NUCLEOTIDE SEQUENCE [LARGE SCALE GENOMIC DNA]</scope>
    <source>
        <strain evidence="3">JCM 18283</strain>
    </source>
</reference>
<dbReference type="SUPFAM" id="SSF53474">
    <property type="entry name" value="alpha/beta-Hydrolases"/>
    <property type="match status" value="1"/>
</dbReference>
<dbReference type="PANTHER" id="PTHR34407:SF1">
    <property type="entry name" value="SGNH HYDROLASE-TYPE ESTERASE DOMAIN-CONTAINING PROTEIN"/>
    <property type="match status" value="1"/>
</dbReference>
<comment type="caution">
    <text evidence="2">The sequence shown here is derived from an EMBL/GenBank/DDBJ whole genome shotgun (WGS) entry which is preliminary data.</text>
</comment>
<dbReference type="Proteomes" id="UP001501436">
    <property type="component" value="Unassembled WGS sequence"/>
</dbReference>
<dbReference type="Pfam" id="PF13472">
    <property type="entry name" value="Lipase_GDSL_2"/>
    <property type="match status" value="1"/>
</dbReference>
<dbReference type="CDD" id="cd00229">
    <property type="entry name" value="SGNH_hydrolase"/>
    <property type="match status" value="1"/>
</dbReference>
<dbReference type="EMBL" id="BAABJI010000001">
    <property type="protein sequence ID" value="GAA4909555.1"/>
    <property type="molecule type" value="Genomic_DNA"/>
</dbReference>
<evidence type="ECO:0000259" key="1">
    <source>
        <dbReference type="Pfam" id="PF13472"/>
    </source>
</evidence>
<name>A0ABP9FPD0_9SPHI</name>
<dbReference type="Gene3D" id="3.40.50.1820">
    <property type="entry name" value="alpha/beta hydrolase"/>
    <property type="match status" value="1"/>
</dbReference>
<feature type="domain" description="SGNH hydrolase-type esterase" evidence="1">
    <location>
        <begin position="308"/>
        <end position="474"/>
    </location>
</feature>
<dbReference type="RefSeq" id="WP_345329919.1">
    <property type="nucleotide sequence ID" value="NZ_BAABJI010000001.1"/>
</dbReference>
<dbReference type="PANTHER" id="PTHR34407">
    <property type="entry name" value="EXPRESSED PROTEIN"/>
    <property type="match status" value="1"/>
</dbReference>
<protein>
    <recommendedName>
        <fullName evidence="1">SGNH hydrolase-type esterase domain-containing protein</fullName>
    </recommendedName>
</protein>
<dbReference type="InterPro" id="IPR036514">
    <property type="entry name" value="SGNH_hydro_sf"/>
</dbReference>
<evidence type="ECO:0000313" key="2">
    <source>
        <dbReference type="EMBL" id="GAA4909555.1"/>
    </source>
</evidence>
<dbReference type="Gene3D" id="2.60.120.260">
    <property type="entry name" value="Galactose-binding domain-like"/>
    <property type="match status" value="1"/>
</dbReference>
<evidence type="ECO:0000313" key="3">
    <source>
        <dbReference type="Proteomes" id="UP001501436"/>
    </source>
</evidence>
<organism evidence="2 3">
    <name type="scientific">Mucilaginibacter defluvii</name>
    <dbReference type="NCBI Taxonomy" id="1196019"/>
    <lineage>
        <taxon>Bacteria</taxon>
        <taxon>Pseudomonadati</taxon>
        <taxon>Bacteroidota</taxon>
        <taxon>Sphingobacteriia</taxon>
        <taxon>Sphingobacteriales</taxon>
        <taxon>Sphingobacteriaceae</taxon>
        <taxon>Mucilaginibacter</taxon>
    </lineage>
</organism>
<dbReference type="InterPro" id="IPR013830">
    <property type="entry name" value="SGNH_hydro"/>
</dbReference>
<sequence length="650" mass="72973">MTISKFKLFGNQYIIPFMLVVFFAAQANAQSLWKGFNKTDLNIIGHKAYYVKPKVALPGRPWVWRASFPDWHTGIDSLLLSRGFHVAYVSVDDQYGSPYAMQVWDRFYNYLTDTVQLAPRAALEAVSRGGLYALGWAKRNPDKVSCIYAETPVYDIKSWPGGKGKSLGDTTAWKQLRQVYHFTEAEALAYNDNPLNNLEGLASFKVPVLNMIGLEDKLVPPAENSLPFAQKYIAVGGPVTTYPVTEGPQQLNGHHVPDRHNDEWADFIYYNSYPVKKILPYADYYKKRNGLKIFYHSATINKKATVAFLGGSITFNPGWRDRVYLYLKERFPQTKFRFIMAGIPSLGSLPHAFRLQRDLLDSGKVDLLFVEAAVNDRVNKTDSMTQVRALEGIIRHARKTNPQMDVVIMEFADPDKTNDYNAGKQPVEITNHERVASHYGLPSINIAKGVKEKLANKEFNWNDDFKDLHPAIFGQELYFAFIKSLLTDCFVNVSAKPKKYNSPGPLNEYAFEHGQYFSITNARHDDKWKIDPNWQPADGLGTRPGFVNVPMLVATTPGATLNLLFKGNAIGIAIVSGGDAGIITYSIDGAPVKQADLYTEWSGFLHLPWYVLLGSGLKNGDHTLQIKVSADKNAKSKGNACRIVNFLTNK</sequence>
<keyword evidence="3" id="KW-1185">Reference proteome</keyword>
<accession>A0ABP9FPD0</accession>
<gene>
    <name evidence="2" type="ORF">GCM10023313_10790</name>
</gene>
<dbReference type="Gene3D" id="3.40.50.1110">
    <property type="entry name" value="SGNH hydrolase"/>
    <property type="match status" value="1"/>
</dbReference>
<dbReference type="SUPFAM" id="SSF52266">
    <property type="entry name" value="SGNH hydrolase"/>
    <property type="match status" value="1"/>
</dbReference>
<proteinExistence type="predicted"/>